<reference evidence="2 3" key="1">
    <citation type="submission" date="2017-08" db="EMBL/GenBank/DDBJ databases">
        <title>Reclassification of Bisgaard taxon 37 and 44.</title>
        <authorList>
            <person name="Christensen H."/>
        </authorList>
    </citation>
    <scope>NUCLEOTIDE SEQUENCE [LARGE SCALE GENOMIC DNA]</scope>
    <source>
        <strain evidence="2 3">B96_3</strain>
    </source>
</reference>
<evidence type="ECO:0000313" key="2">
    <source>
        <dbReference type="EMBL" id="RIY34516.1"/>
    </source>
</evidence>
<gene>
    <name evidence="2" type="ORF">CKF54_00530</name>
</gene>
<dbReference type="AlphaFoldDB" id="A0A3A1YAZ5"/>
<keyword evidence="3" id="KW-1185">Reference proteome</keyword>
<name>A0A3A1YAZ5_9GAMM</name>
<dbReference type="Proteomes" id="UP000265691">
    <property type="component" value="Unassembled WGS sequence"/>
</dbReference>
<accession>A0A3A1YAZ5</accession>
<dbReference type="EMBL" id="NRHC01000002">
    <property type="protein sequence ID" value="RIY34516.1"/>
    <property type="molecule type" value="Genomic_DNA"/>
</dbReference>
<proteinExistence type="predicted"/>
<sequence length="174" mass="20726">MARTREEDIELKYLTLKDQFGILKHALRDKNRKIIQFEKTLKVICTLKSDCKKILEIVEEFYESTHKEAEKLSKKELKELKTNYQTRYETALIELKSSQCKLVQAENKIHELNQYIKRLTDNPHSNFEETRKPSFVPFDKNNCQESLLDKIEQLQQDNSVLQRALKKLQNKKPK</sequence>
<evidence type="ECO:0000313" key="3">
    <source>
        <dbReference type="Proteomes" id="UP000265691"/>
    </source>
</evidence>
<feature type="coiled-coil region" evidence="1">
    <location>
        <begin position="74"/>
        <end position="171"/>
    </location>
</feature>
<keyword evidence="1" id="KW-0175">Coiled coil</keyword>
<dbReference type="RefSeq" id="WP_119524292.1">
    <property type="nucleotide sequence ID" value="NZ_NRHC01000002.1"/>
</dbReference>
<comment type="caution">
    <text evidence="2">The sequence shown here is derived from an EMBL/GenBank/DDBJ whole genome shotgun (WGS) entry which is preliminary data.</text>
</comment>
<evidence type="ECO:0000256" key="1">
    <source>
        <dbReference type="SAM" id="Coils"/>
    </source>
</evidence>
<organism evidence="2 3">
    <name type="scientific">Psittacicella hinzii</name>
    <dbReference type="NCBI Taxonomy" id="2028575"/>
    <lineage>
        <taxon>Bacteria</taxon>
        <taxon>Pseudomonadati</taxon>
        <taxon>Pseudomonadota</taxon>
        <taxon>Gammaproteobacteria</taxon>
        <taxon>Pasteurellales</taxon>
        <taxon>Psittacicellaceae</taxon>
        <taxon>Psittacicella</taxon>
    </lineage>
</organism>
<protein>
    <submittedName>
        <fullName evidence="2">Uncharacterized protein</fullName>
    </submittedName>
</protein>